<evidence type="ECO:0000256" key="1">
    <source>
        <dbReference type="SAM" id="MobiDB-lite"/>
    </source>
</evidence>
<protein>
    <submittedName>
        <fullName evidence="2">Uncharacterized protein</fullName>
    </submittedName>
</protein>
<sequence>MRTLLLPESGCCRCHDNLALVFNVCPQKKIRRRAIWVSCHSISYRISHPRTGLRRTGGGDSERNFRMD</sequence>
<dbReference type="AlphaFoldDB" id="A0AAN8M5R8"/>
<proteinExistence type="predicted"/>
<reference evidence="2 3" key="1">
    <citation type="submission" date="2021-04" db="EMBL/GenBank/DDBJ databases">
        <authorList>
            <person name="De Guttry C."/>
            <person name="Zahm M."/>
            <person name="Klopp C."/>
            <person name="Cabau C."/>
            <person name="Louis A."/>
            <person name="Berthelot C."/>
            <person name="Parey E."/>
            <person name="Roest Crollius H."/>
            <person name="Montfort J."/>
            <person name="Robinson-Rechavi M."/>
            <person name="Bucao C."/>
            <person name="Bouchez O."/>
            <person name="Gislard M."/>
            <person name="Lluch J."/>
            <person name="Milhes M."/>
            <person name="Lampietro C."/>
            <person name="Lopez Roques C."/>
            <person name="Donnadieu C."/>
            <person name="Braasch I."/>
            <person name="Desvignes T."/>
            <person name="Postlethwait J."/>
            <person name="Bobe J."/>
            <person name="Wedekind C."/>
            <person name="Guiguen Y."/>
        </authorList>
    </citation>
    <scope>NUCLEOTIDE SEQUENCE [LARGE SCALE GENOMIC DNA]</scope>
    <source>
        <strain evidence="2">Cs_M1</strain>
        <tissue evidence="2">Blood</tissue>
    </source>
</reference>
<accession>A0AAN8M5R8</accession>
<evidence type="ECO:0000313" key="3">
    <source>
        <dbReference type="Proteomes" id="UP001356427"/>
    </source>
</evidence>
<evidence type="ECO:0000313" key="2">
    <source>
        <dbReference type="EMBL" id="KAK6322809.1"/>
    </source>
</evidence>
<organism evidence="2 3">
    <name type="scientific">Coregonus suidteri</name>
    <dbReference type="NCBI Taxonomy" id="861788"/>
    <lineage>
        <taxon>Eukaryota</taxon>
        <taxon>Metazoa</taxon>
        <taxon>Chordata</taxon>
        <taxon>Craniata</taxon>
        <taxon>Vertebrata</taxon>
        <taxon>Euteleostomi</taxon>
        <taxon>Actinopterygii</taxon>
        <taxon>Neopterygii</taxon>
        <taxon>Teleostei</taxon>
        <taxon>Protacanthopterygii</taxon>
        <taxon>Salmoniformes</taxon>
        <taxon>Salmonidae</taxon>
        <taxon>Coregoninae</taxon>
        <taxon>Coregonus</taxon>
    </lineage>
</organism>
<comment type="caution">
    <text evidence="2">The sequence shown here is derived from an EMBL/GenBank/DDBJ whole genome shotgun (WGS) entry which is preliminary data.</text>
</comment>
<name>A0AAN8M5R8_9TELE</name>
<keyword evidence="3" id="KW-1185">Reference proteome</keyword>
<gene>
    <name evidence="2" type="ORF">J4Q44_G00076010</name>
</gene>
<feature type="region of interest" description="Disordered" evidence="1">
    <location>
        <begin position="49"/>
        <end position="68"/>
    </location>
</feature>
<dbReference type="EMBL" id="JAGTTL010000005">
    <property type="protein sequence ID" value="KAK6322809.1"/>
    <property type="molecule type" value="Genomic_DNA"/>
</dbReference>
<dbReference type="Proteomes" id="UP001356427">
    <property type="component" value="Unassembled WGS sequence"/>
</dbReference>